<dbReference type="PROSITE" id="PS51123">
    <property type="entry name" value="OMPA_2"/>
    <property type="match status" value="1"/>
</dbReference>
<keyword evidence="9" id="KW-1185">Reference proteome</keyword>
<dbReference type="InterPro" id="IPR006664">
    <property type="entry name" value="OMP_bac"/>
</dbReference>
<evidence type="ECO:0000259" key="7">
    <source>
        <dbReference type="PROSITE" id="PS51123"/>
    </source>
</evidence>
<evidence type="ECO:0000256" key="5">
    <source>
        <dbReference type="SAM" id="MobiDB-lite"/>
    </source>
</evidence>
<dbReference type="CDD" id="cd07185">
    <property type="entry name" value="OmpA_C-like"/>
    <property type="match status" value="1"/>
</dbReference>
<reference evidence="8" key="1">
    <citation type="submission" date="2021-04" db="EMBL/GenBank/DDBJ databases">
        <authorList>
            <person name="Zhang D.-C."/>
        </authorList>
    </citation>
    <scope>NUCLEOTIDE SEQUENCE</scope>
    <source>
        <strain evidence="8">CGMCC 1.15697</strain>
    </source>
</reference>
<dbReference type="PANTHER" id="PTHR30329:SF21">
    <property type="entry name" value="LIPOPROTEIN YIAD-RELATED"/>
    <property type="match status" value="1"/>
</dbReference>
<organism evidence="8 9">
    <name type="scientific">Marivibrio halodurans</name>
    <dbReference type="NCBI Taxonomy" id="2039722"/>
    <lineage>
        <taxon>Bacteria</taxon>
        <taxon>Pseudomonadati</taxon>
        <taxon>Pseudomonadota</taxon>
        <taxon>Alphaproteobacteria</taxon>
        <taxon>Rhodospirillales</taxon>
        <taxon>Rhodospirillaceae</taxon>
        <taxon>Marivibrio</taxon>
    </lineage>
</organism>
<feature type="region of interest" description="Disordered" evidence="5">
    <location>
        <begin position="190"/>
        <end position="210"/>
    </location>
</feature>
<accession>A0A8J7RZF3</accession>
<keyword evidence="2 4" id="KW-0472">Membrane</keyword>
<protein>
    <submittedName>
        <fullName evidence="8">OmpA family protein</fullName>
    </submittedName>
</protein>
<dbReference type="AlphaFoldDB" id="A0A8J7RZF3"/>
<keyword evidence="6" id="KW-0732">Signal</keyword>
<dbReference type="PRINTS" id="PR01021">
    <property type="entry name" value="OMPADOMAIN"/>
</dbReference>
<name>A0A8J7RZF3_9PROT</name>
<keyword evidence="3" id="KW-0998">Cell outer membrane</keyword>
<dbReference type="SUPFAM" id="SSF103088">
    <property type="entry name" value="OmpA-like"/>
    <property type="match status" value="1"/>
</dbReference>
<gene>
    <name evidence="8" type="ORF">KAJ83_08970</name>
</gene>
<dbReference type="GO" id="GO:0009279">
    <property type="term" value="C:cell outer membrane"/>
    <property type="evidence" value="ECO:0007669"/>
    <property type="project" value="UniProtKB-SubCell"/>
</dbReference>
<feature type="compositionally biased region" description="Low complexity" evidence="5">
    <location>
        <begin position="77"/>
        <end position="99"/>
    </location>
</feature>
<comment type="subcellular location">
    <subcellularLocation>
        <location evidence="1">Cell outer membrane</location>
    </subcellularLocation>
</comment>
<feature type="chain" id="PRO_5035271696" evidence="6">
    <location>
        <begin position="29"/>
        <end position="210"/>
    </location>
</feature>
<evidence type="ECO:0000256" key="3">
    <source>
        <dbReference type="ARBA" id="ARBA00023237"/>
    </source>
</evidence>
<dbReference type="InterPro" id="IPR006665">
    <property type="entry name" value="OmpA-like"/>
</dbReference>
<evidence type="ECO:0000313" key="8">
    <source>
        <dbReference type="EMBL" id="MBP5857140.1"/>
    </source>
</evidence>
<dbReference type="Pfam" id="PF00691">
    <property type="entry name" value="OmpA"/>
    <property type="match status" value="1"/>
</dbReference>
<feature type="region of interest" description="Disordered" evidence="5">
    <location>
        <begin position="69"/>
        <end position="99"/>
    </location>
</feature>
<dbReference type="RefSeq" id="WP_210681700.1">
    <property type="nucleotide sequence ID" value="NZ_JAGMWN010000003.1"/>
</dbReference>
<dbReference type="PROSITE" id="PS51257">
    <property type="entry name" value="PROKAR_LIPOPROTEIN"/>
    <property type="match status" value="1"/>
</dbReference>
<dbReference type="Proteomes" id="UP000672602">
    <property type="component" value="Unassembled WGS sequence"/>
</dbReference>
<evidence type="ECO:0000313" key="9">
    <source>
        <dbReference type="Proteomes" id="UP000672602"/>
    </source>
</evidence>
<dbReference type="Gene3D" id="3.30.1330.60">
    <property type="entry name" value="OmpA-like domain"/>
    <property type="match status" value="1"/>
</dbReference>
<proteinExistence type="predicted"/>
<dbReference type="PANTHER" id="PTHR30329">
    <property type="entry name" value="STATOR ELEMENT OF FLAGELLAR MOTOR COMPLEX"/>
    <property type="match status" value="1"/>
</dbReference>
<dbReference type="InterPro" id="IPR036737">
    <property type="entry name" value="OmpA-like_sf"/>
</dbReference>
<feature type="domain" description="OmpA-like" evidence="7">
    <location>
        <begin position="96"/>
        <end position="210"/>
    </location>
</feature>
<evidence type="ECO:0000256" key="2">
    <source>
        <dbReference type="ARBA" id="ARBA00023136"/>
    </source>
</evidence>
<evidence type="ECO:0000256" key="4">
    <source>
        <dbReference type="PROSITE-ProRule" id="PRU00473"/>
    </source>
</evidence>
<feature type="signal peptide" evidence="6">
    <location>
        <begin position="1"/>
        <end position="28"/>
    </location>
</feature>
<comment type="caution">
    <text evidence="8">The sequence shown here is derived from an EMBL/GenBank/DDBJ whole genome shotgun (WGS) entry which is preliminary data.</text>
</comment>
<dbReference type="EMBL" id="JAGMWN010000003">
    <property type="protein sequence ID" value="MBP5857140.1"/>
    <property type="molecule type" value="Genomic_DNA"/>
</dbReference>
<sequence length="210" mass="21681">MTPHLIRRAATGAALVLGACLAVGTVDAQEIYGDEAVFDRTPTVEELNAIFGATPAAGKPKVRTRKVVFGSPPPKVAPKTAPTPASTPASAPAAGGPAAPRTASLRIQFDLDSARVRSEYGAALANLAQSMRDNPSMIFEIGGHADATGDAGYNRDLSERRALAVRDYLINIHGVDGGRLGVAGHGESKLLPGLPPGSPGHRRVSFSGTR</sequence>
<dbReference type="InterPro" id="IPR050330">
    <property type="entry name" value="Bact_OuterMem_StrucFunc"/>
</dbReference>
<evidence type="ECO:0000256" key="1">
    <source>
        <dbReference type="ARBA" id="ARBA00004442"/>
    </source>
</evidence>
<evidence type="ECO:0000256" key="6">
    <source>
        <dbReference type="SAM" id="SignalP"/>
    </source>
</evidence>